<feature type="transmembrane region" description="Helical" evidence="1">
    <location>
        <begin position="7"/>
        <end position="28"/>
    </location>
</feature>
<dbReference type="EMBL" id="BROH01000024">
    <property type="protein sequence ID" value="GKY90251.1"/>
    <property type="molecule type" value="Genomic_DNA"/>
</dbReference>
<feature type="transmembrane region" description="Helical" evidence="1">
    <location>
        <begin position="40"/>
        <end position="57"/>
    </location>
</feature>
<keyword evidence="3" id="KW-1185">Reference proteome</keyword>
<gene>
    <name evidence="2" type="ORF">STA1M1_41200</name>
</gene>
<evidence type="ECO:0000256" key="1">
    <source>
        <dbReference type="SAM" id="Phobius"/>
    </source>
</evidence>
<name>A0ABQ5M0L9_9RHOB</name>
<dbReference type="Proteomes" id="UP001144205">
    <property type="component" value="Unassembled WGS sequence"/>
</dbReference>
<dbReference type="RefSeq" id="WP_281844140.1">
    <property type="nucleotide sequence ID" value="NZ_BROH01000024.1"/>
</dbReference>
<keyword evidence="1" id="KW-0812">Transmembrane</keyword>
<keyword evidence="1" id="KW-1133">Transmembrane helix</keyword>
<accession>A0ABQ5M0L9</accession>
<protein>
    <submittedName>
        <fullName evidence="2">Uncharacterized protein</fullName>
    </submittedName>
</protein>
<proteinExistence type="predicted"/>
<comment type="caution">
    <text evidence="2">The sequence shown here is derived from an EMBL/GenBank/DDBJ whole genome shotgun (WGS) entry which is preliminary data.</text>
</comment>
<keyword evidence="1" id="KW-0472">Membrane</keyword>
<evidence type="ECO:0000313" key="3">
    <source>
        <dbReference type="Proteomes" id="UP001144205"/>
    </source>
</evidence>
<sequence length="72" mass="8001">MKHQPNWRLGLTVYLLYLVVFVRTWTLVGSDHTALVGRDGVFRSVVLPLLLAALFLGSRHKLARLVASGSRG</sequence>
<evidence type="ECO:0000313" key="2">
    <source>
        <dbReference type="EMBL" id="GKY90251.1"/>
    </source>
</evidence>
<organism evidence="2 3">
    <name type="scientific">Sinisalibacter aestuarii</name>
    <dbReference type="NCBI Taxonomy" id="2949426"/>
    <lineage>
        <taxon>Bacteria</taxon>
        <taxon>Pseudomonadati</taxon>
        <taxon>Pseudomonadota</taxon>
        <taxon>Alphaproteobacteria</taxon>
        <taxon>Rhodobacterales</taxon>
        <taxon>Roseobacteraceae</taxon>
        <taxon>Sinisalibacter</taxon>
    </lineage>
</organism>
<reference evidence="2" key="1">
    <citation type="journal article" date="2023" name="Int. J. Syst. Evol. Microbiol.">
        <title>Sinisalibacter aestuarii sp. nov., isolated from estuarine sediment of the Arakawa River.</title>
        <authorList>
            <person name="Arafat S.T."/>
            <person name="Hirano S."/>
            <person name="Sato A."/>
            <person name="Takeuchi K."/>
            <person name="Yasuda T."/>
            <person name="Terahara T."/>
            <person name="Hamada M."/>
            <person name="Kobayashi T."/>
        </authorList>
    </citation>
    <scope>NUCLEOTIDE SEQUENCE</scope>
    <source>
        <strain evidence="2">B-399</strain>
    </source>
</reference>